<keyword evidence="1" id="KW-1133">Transmembrane helix</keyword>
<keyword evidence="1" id="KW-0472">Membrane</keyword>
<keyword evidence="1" id="KW-0812">Transmembrane</keyword>
<dbReference type="EMBL" id="MHUT01000006">
    <property type="protein sequence ID" value="OHA81623.1"/>
    <property type="molecule type" value="Genomic_DNA"/>
</dbReference>
<organism evidence="2 3">
    <name type="scientific">Candidatus Yonathbacteria bacterium RIFCSPHIGHO2_02_FULL_44_14</name>
    <dbReference type="NCBI Taxonomy" id="1802724"/>
    <lineage>
        <taxon>Bacteria</taxon>
        <taxon>Candidatus Yonathiibacteriota</taxon>
    </lineage>
</organism>
<reference evidence="2 3" key="1">
    <citation type="journal article" date="2016" name="Nat. Commun.">
        <title>Thousands of microbial genomes shed light on interconnected biogeochemical processes in an aquifer system.</title>
        <authorList>
            <person name="Anantharaman K."/>
            <person name="Brown C.T."/>
            <person name="Hug L.A."/>
            <person name="Sharon I."/>
            <person name="Castelle C.J."/>
            <person name="Probst A.J."/>
            <person name="Thomas B.C."/>
            <person name="Singh A."/>
            <person name="Wilkins M.J."/>
            <person name="Karaoz U."/>
            <person name="Brodie E.L."/>
            <person name="Williams K.H."/>
            <person name="Hubbard S.S."/>
            <person name="Banfield J.F."/>
        </authorList>
    </citation>
    <scope>NUCLEOTIDE SEQUENCE [LARGE SCALE GENOMIC DNA]</scope>
</reference>
<evidence type="ECO:0000313" key="2">
    <source>
        <dbReference type="EMBL" id="OHA81623.1"/>
    </source>
</evidence>
<evidence type="ECO:0000313" key="3">
    <source>
        <dbReference type="Proteomes" id="UP000179118"/>
    </source>
</evidence>
<dbReference type="AlphaFoldDB" id="A0A1G2S929"/>
<evidence type="ECO:0000256" key="1">
    <source>
        <dbReference type="SAM" id="Phobius"/>
    </source>
</evidence>
<feature type="transmembrane region" description="Helical" evidence="1">
    <location>
        <begin position="32"/>
        <end position="54"/>
    </location>
</feature>
<sequence>MNFADADVENPWRKMILVDIATWLLIAKKSSLITIAIGIHLAMISMKYVVVVLVDSEFTARKINVRLIKNQAIKKPASLPAFF</sequence>
<name>A0A1G2S929_9BACT</name>
<dbReference type="Proteomes" id="UP000179118">
    <property type="component" value="Unassembled WGS sequence"/>
</dbReference>
<gene>
    <name evidence="2" type="ORF">A3D51_02510</name>
</gene>
<protein>
    <submittedName>
        <fullName evidence="2">Uncharacterized protein</fullName>
    </submittedName>
</protein>
<accession>A0A1G2S929</accession>
<comment type="caution">
    <text evidence="2">The sequence shown here is derived from an EMBL/GenBank/DDBJ whole genome shotgun (WGS) entry which is preliminary data.</text>
</comment>
<proteinExistence type="predicted"/>